<feature type="domain" description="Amine oxidase" evidence="2">
    <location>
        <begin position="36"/>
        <end position="466"/>
    </location>
</feature>
<keyword evidence="1" id="KW-0732">Signal</keyword>
<name>A0A291B0A2_GRALE</name>
<evidence type="ECO:0000256" key="1">
    <source>
        <dbReference type="SAM" id="SignalP"/>
    </source>
</evidence>
<dbReference type="SUPFAM" id="SSF51905">
    <property type="entry name" value="FAD/NAD(P)-binding domain"/>
    <property type="match status" value="1"/>
</dbReference>
<dbReference type="InterPro" id="IPR002937">
    <property type="entry name" value="Amino_oxidase"/>
</dbReference>
<sequence length="627" mass="69265">MIWASFLWFVFAVASTTSATPPRDCHVAIVGAGIGGVYTAWRLAVDSRAISARHICIFEAKSRPGGRILSVRDVVPAFENYTVDLGAYRFHRTGHPLTRFVVEDILRLPVRCYTDLFSRKAKNDCDPETQQLVTARGRSFGYTPDGASAETLLSNYSSEVPYVIPLEGQWGPTRPRSAPRSPYDLLFPPSSILPEIESVWAEIDSETSYPAAMRRADAAIRLLSNGSYRGASYWDVALSTAAATEGYDPEEIALYLGVDVSVVEGYVIRHSVAELSQLELRDRAASKRRMSGASGYVVPVETRDGRTRRVGMSTVVRELLRACEVAGVRVFFGSKIVSLSRLRRNRQVLKLRLENGRTVVARNVVLNVGKPDLIAMGVNSEPLRSGGEVFRRAVDHTTVSGLAKMYCFWEDAWWVTKLNRSEGRFKATGELVQSGRYHDGDVTCGDANNLKDCRGALLVSYVQGDSYMVGSGLFPHKFNSAPYSPLSNSDNVHTLVPGNMTASERLLFDDIHVQLRRVHQAPLAAAGLGADAIKEAAGCVYADWRDVGTHEFIGTGLAGVNVYRRYSRPVRDLNVSLVNEAWGEVAGWAESSLRSAERALFHQYGLGRPSWMDEPFHTSVIRKFNRG</sequence>
<feature type="signal peptide" evidence="1">
    <location>
        <begin position="1"/>
        <end position="19"/>
    </location>
</feature>
<organism evidence="3">
    <name type="scientific">Gracilariopsis lemaneiformis</name>
    <name type="common">Red alga</name>
    <name type="synonym">Gracilaria lemaneiformis</name>
    <dbReference type="NCBI Taxonomy" id="2782"/>
    <lineage>
        <taxon>Eukaryota</taxon>
        <taxon>Rhodophyta</taxon>
        <taxon>Florideophyceae</taxon>
        <taxon>Rhodymeniophycidae</taxon>
        <taxon>Gracilariales</taxon>
        <taxon>Gracilariaceae</taxon>
        <taxon>Gracilariopsis</taxon>
    </lineage>
</organism>
<dbReference type="Pfam" id="PF01593">
    <property type="entry name" value="Amino_oxidase"/>
    <property type="match status" value="1"/>
</dbReference>
<proteinExistence type="evidence at transcript level"/>
<evidence type="ECO:0000259" key="2">
    <source>
        <dbReference type="Pfam" id="PF01593"/>
    </source>
</evidence>
<reference evidence="3" key="1">
    <citation type="submission" date="2017-09" db="EMBL/GenBank/DDBJ databases">
        <title>Relationship between some gene expression in Gracilariopsis lemaneiformis and the agar yield therein.</title>
        <authorList>
            <person name="Yue C."/>
        </authorList>
    </citation>
    <scope>NUCLEOTIDE SEQUENCE</scope>
</reference>
<dbReference type="Gene3D" id="3.50.50.60">
    <property type="entry name" value="FAD/NAD(P)-binding domain"/>
    <property type="match status" value="1"/>
</dbReference>
<dbReference type="InterPro" id="IPR036188">
    <property type="entry name" value="FAD/NAD-bd_sf"/>
</dbReference>
<feature type="chain" id="PRO_5012448655" evidence="1">
    <location>
        <begin position="20"/>
        <end position="627"/>
    </location>
</feature>
<evidence type="ECO:0000313" key="3">
    <source>
        <dbReference type="EMBL" id="ATE86702.1"/>
    </source>
</evidence>
<dbReference type="AlphaFoldDB" id="A0A291B0A2"/>
<dbReference type="EMBL" id="MF988361">
    <property type="protein sequence ID" value="ATE86702.1"/>
    <property type="molecule type" value="mRNA"/>
</dbReference>
<accession>A0A291B0A2</accession>
<dbReference type="GO" id="GO:0016491">
    <property type="term" value="F:oxidoreductase activity"/>
    <property type="evidence" value="ECO:0007669"/>
    <property type="project" value="InterPro"/>
</dbReference>
<protein>
    <submittedName>
        <fullName evidence="3">Galactose-2,6-sulfurylases I</fullName>
    </submittedName>
</protein>